<evidence type="ECO:0000256" key="2">
    <source>
        <dbReference type="ARBA" id="ARBA00023235"/>
    </source>
</evidence>
<dbReference type="GO" id="GO:0030246">
    <property type="term" value="F:carbohydrate binding"/>
    <property type="evidence" value="ECO:0007669"/>
    <property type="project" value="InterPro"/>
</dbReference>
<dbReference type="InterPro" id="IPR014718">
    <property type="entry name" value="GH-type_carb-bd"/>
</dbReference>
<accession>A0A6I4RV63</accession>
<evidence type="ECO:0000256" key="1">
    <source>
        <dbReference type="ARBA" id="ARBA00006206"/>
    </source>
</evidence>
<dbReference type="EMBL" id="VJEZ01000002">
    <property type="protein sequence ID" value="MWZ39379.1"/>
    <property type="molecule type" value="Genomic_DNA"/>
</dbReference>
<protein>
    <submittedName>
        <fullName evidence="4">Galactose mutarotase</fullName>
    </submittedName>
</protein>
<evidence type="ECO:0000313" key="5">
    <source>
        <dbReference type="Proteomes" id="UP000469081"/>
    </source>
</evidence>
<evidence type="ECO:0000313" key="4">
    <source>
        <dbReference type="EMBL" id="MWZ39379.1"/>
    </source>
</evidence>
<dbReference type="Proteomes" id="UP000469081">
    <property type="component" value="Unassembled WGS sequence"/>
</dbReference>
<name>A0A6I4RV63_FRATU</name>
<dbReference type="GO" id="GO:0004034">
    <property type="term" value="F:aldose 1-epimerase activity"/>
    <property type="evidence" value="ECO:0007669"/>
    <property type="project" value="TreeGrafter"/>
</dbReference>
<dbReference type="Gene3D" id="2.70.98.10">
    <property type="match status" value="1"/>
</dbReference>
<comment type="caution">
    <text evidence="4">The sequence shown here is derived from an EMBL/GenBank/DDBJ whole genome shotgun (WGS) entry which is preliminary data.</text>
</comment>
<evidence type="ECO:0000256" key="3">
    <source>
        <dbReference type="ARBA" id="ARBA00023277"/>
    </source>
</evidence>
<dbReference type="GO" id="GO:0033499">
    <property type="term" value="P:galactose catabolic process via UDP-galactose, Leloir pathway"/>
    <property type="evidence" value="ECO:0007669"/>
    <property type="project" value="TreeGrafter"/>
</dbReference>
<dbReference type="CDD" id="cd09019">
    <property type="entry name" value="galactose_mutarotase_like"/>
    <property type="match status" value="1"/>
</dbReference>
<dbReference type="RefSeq" id="WP_003039778.1">
    <property type="nucleotide sequence ID" value="NZ_VJEZ01000002.1"/>
</dbReference>
<keyword evidence="2" id="KW-0413">Isomerase</keyword>
<dbReference type="PANTHER" id="PTHR10091:SF0">
    <property type="entry name" value="GALACTOSE MUTAROTASE"/>
    <property type="match status" value="1"/>
</dbReference>
<reference evidence="4 5" key="1">
    <citation type="submission" date="2019-06" db="EMBL/GenBank/DDBJ databases">
        <title>Phylogeography and genetic diversity of Francisella tularensis subsp. holarctica in France (1947-2018).</title>
        <authorList>
            <person name="Kevin M."/>
            <person name="Madani N."/>
            <person name="Maurin M."/>
        </authorList>
    </citation>
    <scope>NUCLEOTIDE SEQUENCE [LARGE SCALE GENOMIC DNA]</scope>
    <source>
        <strain evidence="4 5">ATCC 15482</strain>
    </source>
</reference>
<dbReference type="GO" id="GO:0006006">
    <property type="term" value="P:glucose metabolic process"/>
    <property type="evidence" value="ECO:0007669"/>
    <property type="project" value="TreeGrafter"/>
</dbReference>
<proteinExistence type="inferred from homology"/>
<dbReference type="AlphaFoldDB" id="A0A6I4RV63"/>
<dbReference type="InterPro" id="IPR011013">
    <property type="entry name" value="Gal_mutarotase_sf_dom"/>
</dbReference>
<dbReference type="InterPro" id="IPR008183">
    <property type="entry name" value="Aldose_1/G6P_1-epimerase"/>
</dbReference>
<organism evidence="4 5">
    <name type="scientific">Francisella tularensis</name>
    <dbReference type="NCBI Taxonomy" id="263"/>
    <lineage>
        <taxon>Bacteria</taxon>
        <taxon>Pseudomonadati</taxon>
        <taxon>Pseudomonadota</taxon>
        <taxon>Gammaproteobacteria</taxon>
        <taxon>Thiotrichales</taxon>
        <taxon>Francisellaceae</taxon>
        <taxon>Francisella</taxon>
    </lineage>
</organism>
<keyword evidence="3" id="KW-0119">Carbohydrate metabolism</keyword>
<dbReference type="GO" id="GO:0005737">
    <property type="term" value="C:cytoplasm"/>
    <property type="evidence" value="ECO:0007669"/>
    <property type="project" value="TreeGrafter"/>
</dbReference>
<dbReference type="PANTHER" id="PTHR10091">
    <property type="entry name" value="ALDOSE-1-EPIMERASE"/>
    <property type="match status" value="1"/>
</dbReference>
<gene>
    <name evidence="4" type="ORF">FNC33_02265</name>
</gene>
<dbReference type="InterPro" id="IPR047215">
    <property type="entry name" value="Galactose_mutarotase-like"/>
</dbReference>
<dbReference type="SUPFAM" id="SSF74650">
    <property type="entry name" value="Galactose mutarotase-like"/>
    <property type="match status" value="1"/>
</dbReference>
<dbReference type="Pfam" id="PF01263">
    <property type="entry name" value="Aldose_epim"/>
    <property type="match status" value="1"/>
</dbReference>
<comment type="similarity">
    <text evidence="1">Belongs to the aldose epimerase family.</text>
</comment>
<sequence>MSVREVCIAGKCNKLITLKNDNIELILLDQGATVFSLKTKDKHGKFENIVLQYHDITEYYHNSSYFGATVGRVAGRIKDAKFLLDGKTYYLEKNYQDKHTLHGGFNGITLQKFTFEFITSNKVRFTTTQKSVNDKFPADVTIGVTYELLENSIVIYFDAVATADTILNITNHCYYNLSGDYKTTIVDHQLEVPATQFVNVDEDLIPIDIQDLPQEMDFRQKTYIGDKLKYHNSKYFRNGGIDHCYIVDGIVVLEDSHSGRKLKLSSSYPAMQIYTCNVSSGQTLSNGKILKQYDAICFEPQYVGAFDSNYDNHPAKLRKGQQYQHFIKLEI</sequence>